<protein>
    <submittedName>
        <fullName evidence="1">Pilus assembly protein PilP</fullName>
    </submittedName>
</protein>
<dbReference type="Proteomes" id="UP001064087">
    <property type="component" value="Chromosome"/>
</dbReference>
<gene>
    <name evidence="1" type="ORF">N7U68_02380</name>
</gene>
<evidence type="ECO:0000313" key="1">
    <source>
        <dbReference type="EMBL" id="UXX83549.1"/>
    </source>
</evidence>
<dbReference type="Gene3D" id="2.30.30.830">
    <property type="match status" value="1"/>
</dbReference>
<dbReference type="EMBL" id="CP106738">
    <property type="protein sequence ID" value="UXX83549.1"/>
    <property type="molecule type" value="Genomic_DNA"/>
</dbReference>
<proteinExistence type="predicted"/>
<accession>A0ABY6DBN7</accession>
<keyword evidence="2" id="KW-1185">Reference proteome</keyword>
<name>A0ABY6DBN7_9RHOB</name>
<evidence type="ECO:0000313" key="2">
    <source>
        <dbReference type="Proteomes" id="UP001064087"/>
    </source>
</evidence>
<sequence length="89" mass="9399">MTDFSDTTTPSQVVKTAATQEVQIPSGTVLIGTVTAKNRAYALVKSSTGKIVQVKPGDQIGKQTVAAIEQGQMILMHNGRTERMLIPGG</sequence>
<reference evidence="1" key="1">
    <citation type="submission" date="2022-10" db="EMBL/GenBank/DDBJ databases">
        <title>Roseovarius pelagicus sp. nov., isolated from Arctic seawater.</title>
        <authorList>
            <person name="Hong Y.W."/>
            <person name="Hwang C.Y."/>
        </authorList>
    </citation>
    <scope>NUCLEOTIDE SEQUENCE</scope>
    <source>
        <strain evidence="1">HL-MP18</strain>
    </source>
</reference>
<dbReference type="RefSeq" id="WP_263048119.1">
    <property type="nucleotide sequence ID" value="NZ_CP106738.1"/>
</dbReference>
<organism evidence="1 2">
    <name type="scientific">Roseovarius pelagicus</name>
    <dbReference type="NCBI Taxonomy" id="2980108"/>
    <lineage>
        <taxon>Bacteria</taxon>
        <taxon>Pseudomonadati</taxon>
        <taxon>Pseudomonadota</taxon>
        <taxon>Alphaproteobacteria</taxon>
        <taxon>Rhodobacterales</taxon>
        <taxon>Roseobacteraceae</taxon>
        <taxon>Roseovarius</taxon>
    </lineage>
</organism>